<feature type="compositionally biased region" description="Polar residues" evidence="7">
    <location>
        <begin position="227"/>
        <end position="258"/>
    </location>
</feature>
<accession>A0AAJ6CJX7</accession>
<evidence type="ECO:0000256" key="6">
    <source>
        <dbReference type="ARBA" id="ARBA00023136"/>
    </source>
</evidence>
<feature type="compositionally biased region" description="Basic and acidic residues" evidence="7">
    <location>
        <begin position="138"/>
        <end position="149"/>
    </location>
</feature>
<dbReference type="Pfam" id="PF02386">
    <property type="entry name" value="TrkH"/>
    <property type="match status" value="1"/>
</dbReference>
<dbReference type="GO" id="GO:0140107">
    <property type="term" value="F:high-affinity potassium ion transmembrane transporter activity"/>
    <property type="evidence" value="ECO:0007669"/>
    <property type="project" value="TreeGrafter"/>
</dbReference>
<evidence type="ECO:0008006" key="11">
    <source>
        <dbReference type="Google" id="ProtNLM"/>
    </source>
</evidence>
<gene>
    <name evidence="9" type="ORF">MYAM1_002975</name>
</gene>
<name>A0AAJ6CJX7_9BASI</name>
<protein>
    <recommendedName>
        <fullName evidence="11">Potassium transport protein</fullName>
    </recommendedName>
</protein>
<reference evidence="9 10" key="1">
    <citation type="submission" date="2023-03" db="EMBL/GenBank/DDBJ databases">
        <title>Mating type loci evolution in Malassezia.</title>
        <authorList>
            <person name="Coelho M.A."/>
        </authorList>
    </citation>
    <scope>NUCLEOTIDE SEQUENCE [LARGE SCALE GENOMIC DNA]</scope>
    <source>
        <strain evidence="9 10">CBS 9725</strain>
    </source>
</reference>
<organism evidence="9 10">
    <name type="scientific">Malassezia yamatoensis</name>
    <dbReference type="NCBI Taxonomy" id="253288"/>
    <lineage>
        <taxon>Eukaryota</taxon>
        <taxon>Fungi</taxon>
        <taxon>Dikarya</taxon>
        <taxon>Basidiomycota</taxon>
        <taxon>Ustilaginomycotina</taxon>
        <taxon>Malasseziomycetes</taxon>
        <taxon>Malasseziales</taxon>
        <taxon>Malasseziaceae</taxon>
        <taxon>Malassezia</taxon>
    </lineage>
</organism>
<keyword evidence="3 8" id="KW-0812">Transmembrane</keyword>
<keyword evidence="2" id="KW-0813">Transport</keyword>
<evidence type="ECO:0000256" key="2">
    <source>
        <dbReference type="ARBA" id="ARBA00022448"/>
    </source>
</evidence>
<feature type="region of interest" description="Disordered" evidence="7">
    <location>
        <begin position="738"/>
        <end position="835"/>
    </location>
</feature>
<keyword evidence="4 8" id="KW-1133">Transmembrane helix</keyword>
<evidence type="ECO:0000256" key="3">
    <source>
        <dbReference type="ARBA" id="ARBA00022692"/>
    </source>
</evidence>
<keyword evidence="6 8" id="KW-0472">Membrane</keyword>
<feature type="region of interest" description="Disordered" evidence="7">
    <location>
        <begin position="136"/>
        <end position="265"/>
    </location>
</feature>
<comment type="subcellular location">
    <subcellularLocation>
        <location evidence="1">Membrane</location>
        <topology evidence="1">Multi-pass membrane protein</topology>
    </subcellularLocation>
</comment>
<feature type="transmembrane region" description="Helical" evidence="8">
    <location>
        <begin position="495"/>
        <end position="525"/>
    </location>
</feature>
<dbReference type="EMBL" id="CP119946">
    <property type="protein sequence ID" value="WFD00227.1"/>
    <property type="molecule type" value="Genomic_DNA"/>
</dbReference>
<dbReference type="PANTHER" id="PTHR31064:SF30">
    <property type="entry name" value="HIGH-AFFINITY POTASSIUM TRANSPORT PROTEIN-RELATED"/>
    <property type="match status" value="1"/>
</dbReference>
<dbReference type="PANTHER" id="PTHR31064">
    <property type="entry name" value="POTASSIUM TRANSPORT PROTEIN DDB_G0292412-RELATED"/>
    <property type="match status" value="1"/>
</dbReference>
<evidence type="ECO:0000313" key="10">
    <source>
        <dbReference type="Proteomes" id="UP001219567"/>
    </source>
</evidence>
<keyword evidence="5" id="KW-0406">Ion transport</keyword>
<feature type="transmembrane region" description="Helical" evidence="8">
    <location>
        <begin position="95"/>
        <end position="116"/>
    </location>
</feature>
<keyword evidence="10" id="KW-1185">Reference proteome</keyword>
<dbReference type="GO" id="GO:1990573">
    <property type="term" value="P:potassium ion import across plasma membrane"/>
    <property type="evidence" value="ECO:0007669"/>
    <property type="project" value="TreeGrafter"/>
</dbReference>
<feature type="compositionally biased region" description="Basic and acidic residues" evidence="7">
    <location>
        <begin position="174"/>
        <end position="190"/>
    </location>
</feature>
<feature type="transmembrane region" description="Helical" evidence="8">
    <location>
        <begin position="40"/>
        <end position="57"/>
    </location>
</feature>
<sequence length="835" mass="95048">METEVDDDRGRGRRSAILNRIGTSLQEFAKEYLTYYRAHMLWFIFVTMVSSGLMYAMRGNTNMHYMDCLFTSAAAMTVTGLLTIPVSQMTLSQQILTLIVFVMGNLIIDTWLIVLLRRYFFGSRLHRFTKRNAAARAEAQEIDRRERSKLASGVGFMRRAHNRRQWTQSSSPQEPRDGESRRGSLERDNDTLPGDTTSTASKTRDLNARKTASNTEKQTRFQLPDGMNTSSSSTQRSENAQKYPPTSTKPSAQSGNSARQEDPRRNPLHQLLSQNKNKGLGTFPSPVQVTMAVLDATRLKDRFKSRSAPVVAAPSSDLESNNEKGDHAPYLSFNAKVSYNSQITGLTRAQRMELGGVEYRALDLLCWLIPLYWIAWVILALVIFTPYIISSHARHVREALLNQPDPPRNAAWFWVYLTFSSMTNCGMSLFDDSFQSGLLGAFGIMIPVTILALVGNTAFPIMLRLIIWAMSKCVWRKTRLYDTLKFLLDHPRRCFLYLFPAGNTLFLLFLIIFMTAIDWIILIVLDLNRRSGDLPVGTWVYDMLFQSLAIRSPGFQSFRILSLAPAVQVMQVFMMYLNDFPLAMVLRTTNVFEKSSLGKDDAMQDDDDPTDTDGHVVWGRFLAEQIRRQVAYDIWWLAIAFWIVLIAEQGKVEDSTSYPNMTNFTIMFEIISAYGTVGLSCGAWKNSTSLSSDFSTFSKLITIAVMIRGRHRGLPVAVDRAIMLPDELLSFEKQHNVHLHDSESSSEESLDPDDFRMLDDDDRDNDHDTDHDSDSNHADDQDEGELHSFKMPSKSRQPNQQKNKQHNEEFIMPRRANWTQSSAGRSRFSLPDTKH</sequence>
<dbReference type="InterPro" id="IPR051143">
    <property type="entry name" value="TrkH_K-transport"/>
</dbReference>
<evidence type="ECO:0000256" key="7">
    <source>
        <dbReference type="SAM" id="MobiDB-lite"/>
    </source>
</evidence>
<dbReference type="AlphaFoldDB" id="A0AAJ6CJX7"/>
<evidence type="ECO:0000256" key="8">
    <source>
        <dbReference type="SAM" id="Phobius"/>
    </source>
</evidence>
<feature type="transmembrane region" description="Helical" evidence="8">
    <location>
        <begin position="364"/>
        <end position="389"/>
    </location>
</feature>
<evidence type="ECO:0000256" key="4">
    <source>
        <dbReference type="ARBA" id="ARBA00022989"/>
    </source>
</evidence>
<evidence type="ECO:0000256" key="5">
    <source>
        <dbReference type="ARBA" id="ARBA00023065"/>
    </source>
</evidence>
<dbReference type="Proteomes" id="UP001219567">
    <property type="component" value="Chromosome 4"/>
</dbReference>
<proteinExistence type="predicted"/>
<feature type="compositionally biased region" description="Basic and acidic residues" evidence="7">
    <location>
        <begin position="753"/>
        <end position="788"/>
    </location>
</feature>
<dbReference type="GO" id="GO:0005886">
    <property type="term" value="C:plasma membrane"/>
    <property type="evidence" value="ECO:0007669"/>
    <property type="project" value="TreeGrafter"/>
</dbReference>
<evidence type="ECO:0000313" key="9">
    <source>
        <dbReference type="EMBL" id="WFD00227.1"/>
    </source>
</evidence>
<feature type="transmembrane region" description="Helical" evidence="8">
    <location>
        <begin position="69"/>
        <end position="89"/>
    </location>
</feature>
<dbReference type="InterPro" id="IPR003445">
    <property type="entry name" value="Cat_transpt"/>
</dbReference>
<feature type="transmembrane region" description="Helical" evidence="8">
    <location>
        <begin position="409"/>
        <end position="430"/>
    </location>
</feature>
<evidence type="ECO:0000256" key="1">
    <source>
        <dbReference type="ARBA" id="ARBA00004141"/>
    </source>
</evidence>
<dbReference type="GO" id="GO:0030007">
    <property type="term" value="P:intracellular potassium ion homeostasis"/>
    <property type="evidence" value="ECO:0007669"/>
    <property type="project" value="TreeGrafter"/>
</dbReference>